<evidence type="ECO:0000256" key="5">
    <source>
        <dbReference type="ARBA" id="ARBA00022519"/>
    </source>
</evidence>
<dbReference type="PANTHER" id="PTHR30133">
    <property type="entry name" value="CATIONIC AMINO ACID TRANSPORTER, MEMBRANE COMPONENT"/>
    <property type="match status" value="1"/>
</dbReference>
<dbReference type="InterPro" id="IPR035906">
    <property type="entry name" value="MetI-like_sf"/>
</dbReference>
<feature type="transmembrane region" description="Helical" evidence="9">
    <location>
        <begin position="12"/>
        <end position="36"/>
    </location>
</feature>
<keyword evidence="4" id="KW-1003">Cell membrane</keyword>
<dbReference type="CDD" id="cd06261">
    <property type="entry name" value="TM_PBP2"/>
    <property type="match status" value="1"/>
</dbReference>
<dbReference type="InterPro" id="IPR010065">
    <property type="entry name" value="AA_ABC_transptr_permease_3TM"/>
</dbReference>
<keyword evidence="12" id="KW-1185">Reference proteome</keyword>
<evidence type="ECO:0000256" key="8">
    <source>
        <dbReference type="ARBA" id="ARBA00023136"/>
    </source>
</evidence>
<evidence type="ECO:0000259" key="10">
    <source>
        <dbReference type="PROSITE" id="PS50928"/>
    </source>
</evidence>
<keyword evidence="8 9" id="KW-0472">Membrane</keyword>
<reference evidence="11 12" key="1">
    <citation type="submission" date="2015-05" db="EMBL/GenBank/DDBJ databases">
        <title>Draft genome sequence of Lampropedia sp. CT6, isolated from the microbial mat of a hot water spring, located at Manikaran, India.</title>
        <authorList>
            <person name="Tripathi C."/>
            <person name="Rani P."/>
            <person name="Mahato N.K."/>
            <person name="Lal R."/>
        </authorList>
    </citation>
    <scope>NUCLEOTIDE SEQUENCE [LARGE SCALE GENOMIC DNA]</scope>
    <source>
        <strain evidence="11 12">CT6</strain>
    </source>
</reference>
<name>A0A0U1Q2I6_9BURK</name>
<evidence type="ECO:0000256" key="7">
    <source>
        <dbReference type="ARBA" id="ARBA00022989"/>
    </source>
</evidence>
<dbReference type="GO" id="GO:0022857">
    <property type="term" value="F:transmembrane transporter activity"/>
    <property type="evidence" value="ECO:0007669"/>
    <property type="project" value="InterPro"/>
</dbReference>
<accession>A0A0U1Q2I6</accession>
<dbReference type="SUPFAM" id="SSF161098">
    <property type="entry name" value="MetI-like"/>
    <property type="match status" value="1"/>
</dbReference>
<keyword evidence="5" id="KW-0997">Cell inner membrane</keyword>
<comment type="subcellular location">
    <subcellularLocation>
        <location evidence="1">Cell inner membrane</location>
        <topology evidence="1">Multi-pass membrane protein</topology>
    </subcellularLocation>
    <subcellularLocation>
        <location evidence="9">Cell membrane</location>
        <topology evidence="9">Multi-pass membrane protein</topology>
    </subcellularLocation>
</comment>
<keyword evidence="3 9" id="KW-0813">Transport</keyword>
<evidence type="ECO:0000256" key="6">
    <source>
        <dbReference type="ARBA" id="ARBA00022692"/>
    </source>
</evidence>
<dbReference type="EMBL" id="LBNQ01000011">
    <property type="protein sequence ID" value="KKW68967.1"/>
    <property type="molecule type" value="Genomic_DNA"/>
</dbReference>
<evidence type="ECO:0000256" key="3">
    <source>
        <dbReference type="ARBA" id="ARBA00022448"/>
    </source>
</evidence>
<dbReference type="Pfam" id="PF00528">
    <property type="entry name" value="BPD_transp_1"/>
    <property type="match status" value="1"/>
</dbReference>
<dbReference type="STRING" id="1610491.AAV94_02315"/>
<evidence type="ECO:0000256" key="1">
    <source>
        <dbReference type="ARBA" id="ARBA00004429"/>
    </source>
</evidence>
<dbReference type="PATRIC" id="fig|1610491.3.peg.484"/>
<sequence>MTGYHLSVLQGAGVTIVVALLSLVLSVILGLLGAAAKLSRNRLLMALGGLYTTIVRGVPELVLILLVFYGGAIGINVLLEKVGYSQGIVFNPLAAGVLTIGFIYGAYMTENFRGAIKAIPFGQREAALAFGMRRWQVFRRITFPQMIRYVVPSFTNSWMALLKATALVSLIGLHDMTYLATQAGRATREPFQFVLMTAVLYLAMTTVSLWVLRWVNARYSLGHEKVTL</sequence>
<dbReference type="RefSeq" id="WP_046740736.1">
    <property type="nucleotide sequence ID" value="NZ_LBNQ01000011.1"/>
</dbReference>
<proteinExistence type="inferred from homology"/>
<dbReference type="GO" id="GO:0043190">
    <property type="term" value="C:ATP-binding cassette (ABC) transporter complex"/>
    <property type="evidence" value="ECO:0007669"/>
    <property type="project" value="InterPro"/>
</dbReference>
<comment type="similarity">
    <text evidence="2">Belongs to the binding-protein-dependent transport system permease family. HisMQ subfamily.</text>
</comment>
<feature type="domain" description="ABC transmembrane type-1" evidence="10">
    <location>
        <begin position="12"/>
        <end position="212"/>
    </location>
</feature>
<dbReference type="AlphaFoldDB" id="A0A0U1Q2I6"/>
<dbReference type="OrthoDB" id="7026155at2"/>
<evidence type="ECO:0000313" key="11">
    <source>
        <dbReference type="EMBL" id="KKW68967.1"/>
    </source>
</evidence>
<keyword evidence="6 9" id="KW-0812">Transmembrane</keyword>
<protein>
    <submittedName>
        <fullName evidence="11">ABC transporter</fullName>
    </submittedName>
</protein>
<keyword evidence="7 9" id="KW-1133">Transmembrane helix</keyword>
<dbReference type="PANTHER" id="PTHR30133:SF4">
    <property type="entry name" value="ARGININE_ORNITHINE TRANSPORT PROTEIN AOTQ"/>
    <property type="match status" value="1"/>
</dbReference>
<feature type="transmembrane region" description="Helical" evidence="9">
    <location>
        <begin position="193"/>
        <end position="215"/>
    </location>
</feature>
<dbReference type="InterPro" id="IPR000515">
    <property type="entry name" value="MetI-like"/>
</dbReference>
<gene>
    <name evidence="11" type="ORF">AAV94_02315</name>
</gene>
<evidence type="ECO:0000313" key="12">
    <source>
        <dbReference type="Proteomes" id="UP000050580"/>
    </source>
</evidence>
<feature type="transmembrane region" description="Helical" evidence="9">
    <location>
        <begin position="149"/>
        <end position="173"/>
    </location>
</feature>
<evidence type="ECO:0000256" key="9">
    <source>
        <dbReference type="RuleBase" id="RU363032"/>
    </source>
</evidence>
<dbReference type="PROSITE" id="PS50928">
    <property type="entry name" value="ABC_TM1"/>
    <property type="match status" value="1"/>
</dbReference>
<evidence type="ECO:0000256" key="4">
    <source>
        <dbReference type="ARBA" id="ARBA00022475"/>
    </source>
</evidence>
<organism evidence="11 12">
    <name type="scientific">Lampropedia cohaerens</name>
    <dbReference type="NCBI Taxonomy" id="1610491"/>
    <lineage>
        <taxon>Bacteria</taxon>
        <taxon>Pseudomonadati</taxon>
        <taxon>Pseudomonadota</taxon>
        <taxon>Betaproteobacteria</taxon>
        <taxon>Burkholderiales</taxon>
        <taxon>Comamonadaceae</taxon>
        <taxon>Lampropedia</taxon>
    </lineage>
</organism>
<comment type="caution">
    <text evidence="11">The sequence shown here is derived from an EMBL/GenBank/DDBJ whole genome shotgun (WGS) entry which is preliminary data.</text>
</comment>
<dbReference type="InterPro" id="IPR051613">
    <property type="entry name" value="ABC_transp_permease_HisMQ"/>
</dbReference>
<feature type="transmembrane region" description="Helical" evidence="9">
    <location>
        <begin position="84"/>
        <end position="107"/>
    </location>
</feature>
<feature type="transmembrane region" description="Helical" evidence="9">
    <location>
        <begin position="57"/>
        <end position="78"/>
    </location>
</feature>
<dbReference type="Proteomes" id="UP000050580">
    <property type="component" value="Unassembled WGS sequence"/>
</dbReference>
<dbReference type="NCBIfam" id="TIGR01726">
    <property type="entry name" value="HEQRo_perm_3TM"/>
    <property type="match status" value="1"/>
</dbReference>
<evidence type="ECO:0000256" key="2">
    <source>
        <dbReference type="ARBA" id="ARBA00010072"/>
    </source>
</evidence>
<dbReference type="Gene3D" id="1.10.3720.10">
    <property type="entry name" value="MetI-like"/>
    <property type="match status" value="1"/>
</dbReference>